<sequence>MPYIRTNIKLSVAKYKTCIQANGFANQIKTSL</sequence>
<reference evidence="1" key="1">
    <citation type="submission" date="2018-02" db="EMBL/GenBank/DDBJ databases">
        <title>Rhizophora mucronata_Transcriptome.</title>
        <authorList>
            <person name="Meera S.P."/>
            <person name="Sreeshan A."/>
            <person name="Augustine A."/>
        </authorList>
    </citation>
    <scope>NUCLEOTIDE SEQUENCE</scope>
    <source>
        <tissue evidence="1">Leaf</tissue>
    </source>
</reference>
<name>A0A2P2P344_RHIMU</name>
<dbReference type="AlphaFoldDB" id="A0A2P2P344"/>
<accession>A0A2P2P344</accession>
<dbReference type="EMBL" id="GGEC01068615">
    <property type="protein sequence ID" value="MBX49099.1"/>
    <property type="molecule type" value="Transcribed_RNA"/>
</dbReference>
<proteinExistence type="predicted"/>
<protein>
    <submittedName>
        <fullName evidence="1">Uncharacterized protein</fullName>
    </submittedName>
</protein>
<evidence type="ECO:0000313" key="1">
    <source>
        <dbReference type="EMBL" id="MBX49099.1"/>
    </source>
</evidence>
<organism evidence="1">
    <name type="scientific">Rhizophora mucronata</name>
    <name type="common">Asiatic mangrove</name>
    <dbReference type="NCBI Taxonomy" id="61149"/>
    <lineage>
        <taxon>Eukaryota</taxon>
        <taxon>Viridiplantae</taxon>
        <taxon>Streptophyta</taxon>
        <taxon>Embryophyta</taxon>
        <taxon>Tracheophyta</taxon>
        <taxon>Spermatophyta</taxon>
        <taxon>Magnoliopsida</taxon>
        <taxon>eudicotyledons</taxon>
        <taxon>Gunneridae</taxon>
        <taxon>Pentapetalae</taxon>
        <taxon>rosids</taxon>
        <taxon>fabids</taxon>
        <taxon>Malpighiales</taxon>
        <taxon>Rhizophoraceae</taxon>
        <taxon>Rhizophora</taxon>
    </lineage>
</organism>